<evidence type="ECO:0000256" key="3">
    <source>
        <dbReference type="ARBA" id="ARBA00012438"/>
    </source>
</evidence>
<dbReference type="AlphaFoldDB" id="A0A412FW76"/>
<evidence type="ECO:0000313" key="14">
    <source>
        <dbReference type="Proteomes" id="UP000284178"/>
    </source>
</evidence>
<dbReference type="InterPro" id="IPR001789">
    <property type="entry name" value="Sig_transdc_resp-reg_receiver"/>
</dbReference>
<protein>
    <recommendedName>
        <fullName evidence="8">Circadian input-output histidine kinase CikA</fullName>
        <ecNumber evidence="3">2.7.13.3</ecNumber>
    </recommendedName>
</protein>
<dbReference type="CDD" id="cd16922">
    <property type="entry name" value="HATPase_EvgS-ArcB-TorS-like"/>
    <property type="match status" value="1"/>
</dbReference>
<feature type="domain" description="Response regulatory" evidence="12">
    <location>
        <begin position="848"/>
        <end position="969"/>
    </location>
</feature>
<dbReference type="CDD" id="cd17546">
    <property type="entry name" value="REC_hyHK_CKI1_RcsC-like"/>
    <property type="match status" value="2"/>
</dbReference>
<comment type="caution">
    <text evidence="13">The sequence shown here is derived from an EMBL/GenBank/DDBJ whole genome shotgun (WGS) entry which is preliminary data.</text>
</comment>
<keyword evidence="4 9" id="KW-0597">Phosphoprotein</keyword>
<dbReference type="InterPro" id="IPR003594">
    <property type="entry name" value="HATPase_dom"/>
</dbReference>
<evidence type="ECO:0000256" key="9">
    <source>
        <dbReference type="PROSITE-ProRule" id="PRU00169"/>
    </source>
</evidence>
<feature type="compositionally biased region" description="Basic and acidic residues" evidence="10">
    <location>
        <begin position="979"/>
        <end position="989"/>
    </location>
</feature>
<keyword evidence="7" id="KW-0902">Two-component regulatory system</keyword>
<dbReference type="SUPFAM" id="SSF52172">
    <property type="entry name" value="CheY-like"/>
    <property type="match status" value="2"/>
</dbReference>
<dbReference type="SMART" id="SM00388">
    <property type="entry name" value="HisKA"/>
    <property type="match status" value="1"/>
</dbReference>
<dbReference type="EC" id="2.7.13.3" evidence="3"/>
<dbReference type="PRINTS" id="PR00344">
    <property type="entry name" value="BCTRLSENSOR"/>
</dbReference>
<dbReference type="EMBL" id="QRUP01000015">
    <property type="protein sequence ID" value="RGR72396.1"/>
    <property type="molecule type" value="Genomic_DNA"/>
</dbReference>
<evidence type="ECO:0000256" key="8">
    <source>
        <dbReference type="ARBA" id="ARBA00074306"/>
    </source>
</evidence>
<dbReference type="InterPro" id="IPR003661">
    <property type="entry name" value="HisK_dim/P_dom"/>
</dbReference>
<dbReference type="Gene3D" id="1.10.287.130">
    <property type="match status" value="1"/>
</dbReference>
<dbReference type="PANTHER" id="PTHR43047">
    <property type="entry name" value="TWO-COMPONENT HISTIDINE PROTEIN KINASE"/>
    <property type="match status" value="1"/>
</dbReference>
<dbReference type="InterPro" id="IPR011006">
    <property type="entry name" value="CheY-like_superfamily"/>
</dbReference>
<evidence type="ECO:0000259" key="12">
    <source>
        <dbReference type="PROSITE" id="PS50110"/>
    </source>
</evidence>
<dbReference type="Proteomes" id="UP000284178">
    <property type="component" value="Unassembled WGS sequence"/>
</dbReference>
<dbReference type="Gene3D" id="3.40.50.2300">
    <property type="match status" value="2"/>
</dbReference>
<dbReference type="Pfam" id="PF00072">
    <property type="entry name" value="Response_reg"/>
    <property type="match status" value="2"/>
</dbReference>
<dbReference type="InterPro" id="IPR036097">
    <property type="entry name" value="HisK_dim/P_sf"/>
</dbReference>
<feature type="region of interest" description="Disordered" evidence="10">
    <location>
        <begin position="970"/>
        <end position="989"/>
    </location>
</feature>
<feature type="modified residue" description="4-aspartylphosphate" evidence="9">
    <location>
        <position position="900"/>
    </location>
</feature>
<accession>A0A412FW76</accession>
<dbReference type="PANTHER" id="PTHR43047:SF64">
    <property type="entry name" value="HISTIDINE KINASE CONTAINING CHEY-HOMOLOGOUS RECEIVER DOMAIN AND PAS DOMAIN-RELATED"/>
    <property type="match status" value="1"/>
</dbReference>
<feature type="region of interest" description="Disordered" evidence="10">
    <location>
        <begin position="820"/>
        <end position="842"/>
    </location>
</feature>
<dbReference type="SUPFAM" id="SSF47384">
    <property type="entry name" value="Homodimeric domain of signal transducing histidine kinase"/>
    <property type="match status" value="1"/>
</dbReference>
<dbReference type="Gene3D" id="3.30.565.10">
    <property type="entry name" value="Histidine kinase-like ATPase, C-terminal domain"/>
    <property type="match status" value="1"/>
</dbReference>
<name>A0A412FW76_9FIRM</name>
<evidence type="ECO:0000256" key="2">
    <source>
        <dbReference type="ARBA" id="ARBA00006402"/>
    </source>
</evidence>
<gene>
    <name evidence="13" type="ORF">DWY25_12130</name>
</gene>
<evidence type="ECO:0000313" key="13">
    <source>
        <dbReference type="EMBL" id="RGR72396.1"/>
    </source>
</evidence>
<dbReference type="PROSITE" id="PS50110">
    <property type="entry name" value="RESPONSE_REGULATORY"/>
    <property type="match status" value="2"/>
</dbReference>
<feature type="modified residue" description="4-aspartylphosphate" evidence="9">
    <location>
        <position position="755"/>
    </location>
</feature>
<evidence type="ECO:0000256" key="10">
    <source>
        <dbReference type="SAM" id="MobiDB-lite"/>
    </source>
</evidence>
<evidence type="ECO:0000256" key="6">
    <source>
        <dbReference type="ARBA" id="ARBA00022777"/>
    </source>
</evidence>
<dbReference type="GO" id="GO:0000155">
    <property type="term" value="F:phosphorelay sensor kinase activity"/>
    <property type="evidence" value="ECO:0007669"/>
    <property type="project" value="InterPro"/>
</dbReference>
<evidence type="ECO:0000256" key="7">
    <source>
        <dbReference type="ARBA" id="ARBA00023012"/>
    </source>
</evidence>
<comment type="similarity">
    <text evidence="2">In the N-terminal section; belongs to the phytochrome family.</text>
</comment>
<evidence type="ECO:0000256" key="4">
    <source>
        <dbReference type="ARBA" id="ARBA00022553"/>
    </source>
</evidence>
<dbReference type="InterPro" id="IPR004358">
    <property type="entry name" value="Sig_transdc_His_kin-like_C"/>
</dbReference>
<dbReference type="SMART" id="SM00448">
    <property type="entry name" value="REC"/>
    <property type="match status" value="2"/>
</dbReference>
<evidence type="ECO:0000256" key="5">
    <source>
        <dbReference type="ARBA" id="ARBA00022679"/>
    </source>
</evidence>
<dbReference type="Gene3D" id="3.30.450.20">
    <property type="entry name" value="PAS domain"/>
    <property type="match status" value="1"/>
</dbReference>
<proteinExistence type="inferred from homology"/>
<dbReference type="PROSITE" id="PS50109">
    <property type="entry name" value="HIS_KIN"/>
    <property type="match status" value="1"/>
</dbReference>
<dbReference type="InterPro" id="IPR005467">
    <property type="entry name" value="His_kinase_dom"/>
</dbReference>
<evidence type="ECO:0000259" key="11">
    <source>
        <dbReference type="PROSITE" id="PS50109"/>
    </source>
</evidence>
<evidence type="ECO:0000256" key="1">
    <source>
        <dbReference type="ARBA" id="ARBA00000085"/>
    </source>
</evidence>
<feature type="domain" description="Response regulatory" evidence="12">
    <location>
        <begin position="701"/>
        <end position="821"/>
    </location>
</feature>
<dbReference type="FunFam" id="3.30.565.10:FF:000010">
    <property type="entry name" value="Sensor histidine kinase RcsC"/>
    <property type="match status" value="1"/>
</dbReference>
<comment type="catalytic activity">
    <reaction evidence="1">
        <text>ATP + protein L-histidine = ADP + protein N-phospho-L-histidine.</text>
        <dbReference type="EC" id="2.7.13.3"/>
    </reaction>
</comment>
<keyword evidence="5" id="KW-0808">Transferase</keyword>
<dbReference type="Pfam" id="PF00512">
    <property type="entry name" value="HisKA"/>
    <property type="match status" value="1"/>
</dbReference>
<keyword evidence="6" id="KW-0418">Kinase</keyword>
<dbReference type="SUPFAM" id="SSF55874">
    <property type="entry name" value="ATPase domain of HSP90 chaperone/DNA topoisomerase II/histidine kinase"/>
    <property type="match status" value="1"/>
</dbReference>
<dbReference type="SMART" id="SM00387">
    <property type="entry name" value="HATPase_c"/>
    <property type="match status" value="1"/>
</dbReference>
<feature type="domain" description="Histidine kinase" evidence="11">
    <location>
        <begin position="463"/>
        <end position="686"/>
    </location>
</feature>
<keyword evidence="14" id="KW-1185">Reference proteome</keyword>
<sequence length="989" mass="110076">MKVNRMKYKKQSVAFVLGMILLLVGTGSLMVAAMGQIKEKMNISANTTLLNSTRMISDSLLNNFSSDQQQLETCANLFSRIDTGQAPDIVRALAEYTDATAFFRFYFIGADGQGWDSTGAGLSPRDLSFDEIALSQGKTGYSDAYIGASGRLQITFQTPVWIDGEQAGALYADKTMANYHSPSLFTFSGGAGSAYVVQADDGAWIIDSSASGTDDLYTFLEKQRNDPAVSSALKNLIAEKRSGTIRIHYRQQDSFLCFIPLDCSHPWYLISILPQNILQQESAEILQLISFALAGLLVALVLITVLLLSRQASSSREQERKRREQLFQIISENVDFAFLLYTPSKRKVEMLSENVRVLFNIEPDDAVQHPERLFLSCGMPEQDPAGHAFLNGQLNQRQRCEYQQGTANELQRWIEIYFIPVHADQYLAVLHETTPEHHMRQDLADALRQSQENNQARTVFFSSMSHDIRTPMNGIIGMTTIAQAHLNEPEKVAHCLDKISLASQHLLDLINEVLDMSRIESGKISLKKESVNLSQLISDVLILVKPDLTKKRQTLHIRSSALDYDTVIGDILHLQKILLNLLSNAVKYTPPDQDITIGLHEEPDGDDKIKVIFTVEDTGIGMTPEFLSRIFTPFERAQDSRISQISGTGLGMAITKNIVDMMSGTIQVESQLGVGSKFTVTLPLSTAQTPQLQEAALAGCRILVVDDDQDTCEGLRAMLEVEKVQVTCANTGQQGIDAALLAHQEGKDYLGIIMDWRMDDLNGIEAARRIRAQISDEIPIILLSAYNWEDVEQEALDAGIDGFLTKPIFRNELIEKLSRALTRNHPDSETAEETQNNRGPAEDFSGMRVLLAEDNELNREIVIELLNSCGIKLTCAQNGQQALDLVREQPADAFDLILMDIHMPEMNGYEATEAIRNLADPAKAALPIIAMTADAFEEDVQKCIAAGMNGHIAKPIEYSLLFETLRRYQPDEQPSTNPRNEDKDHEYQS</sequence>
<dbReference type="Pfam" id="PF02518">
    <property type="entry name" value="HATPase_c"/>
    <property type="match status" value="1"/>
</dbReference>
<dbReference type="InterPro" id="IPR036890">
    <property type="entry name" value="HATPase_C_sf"/>
</dbReference>
<dbReference type="CDD" id="cd00082">
    <property type="entry name" value="HisKA"/>
    <property type="match status" value="1"/>
</dbReference>
<organism evidence="13 14">
    <name type="scientific">Holdemania filiformis</name>
    <dbReference type="NCBI Taxonomy" id="61171"/>
    <lineage>
        <taxon>Bacteria</taxon>
        <taxon>Bacillati</taxon>
        <taxon>Bacillota</taxon>
        <taxon>Erysipelotrichia</taxon>
        <taxon>Erysipelotrichales</taxon>
        <taxon>Erysipelotrichaceae</taxon>
        <taxon>Holdemania</taxon>
    </lineage>
</organism>
<reference evidence="13 14" key="1">
    <citation type="submission" date="2018-08" db="EMBL/GenBank/DDBJ databases">
        <title>A genome reference for cultivated species of the human gut microbiota.</title>
        <authorList>
            <person name="Zou Y."/>
            <person name="Xue W."/>
            <person name="Luo G."/>
        </authorList>
    </citation>
    <scope>NUCLEOTIDE SEQUENCE [LARGE SCALE GENOMIC DNA]</scope>
    <source>
        <strain evidence="13 14">AF24-29</strain>
    </source>
</reference>